<feature type="transmembrane region" description="Helical" evidence="7">
    <location>
        <begin position="29"/>
        <end position="50"/>
    </location>
</feature>
<dbReference type="SUPFAM" id="SSF53720">
    <property type="entry name" value="ALDH-like"/>
    <property type="match status" value="1"/>
</dbReference>
<dbReference type="Pfam" id="PF00171">
    <property type="entry name" value="Aldedh"/>
    <property type="match status" value="1"/>
</dbReference>
<protein>
    <recommendedName>
        <fullName evidence="3">aldehyde dehydrogenase (NAD(+))</fullName>
        <ecNumber evidence="3">1.2.1.3</ecNumber>
    </recommendedName>
</protein>
<evidence type="ECO:0000256" key="1">
    <source>
        <dbReference type="ARBA" id="ARBA00009986"/>
    </source>
</evidence>
<keyword evidence="7" id="KW-0472">Membrane</keyword>
<dbReference type="InterPro" id="IPR016161">
    <property type="entry name" value="Ald_DH/histidinol_DH"/>
</dbReference>
<dbReference type="InterPro" id="IPR016160">
    <property type="entry name" value="Ald_DH_CS_CYS"/>
</dbReference>
<feature type="active site" evidence="5">
    <location>
        <position position="327"/>
    </location>
</feature>
<accession>A0ABR4CGR9</accession>
<dbReference type="Gene3D" id="3.40.605.10">
    <property type="entry name" value="Aldehyde Dehydrogenase, Chain A, domain 1"/>
    <property type="match status" value="1"/>
</dbReference>
<evidence type="ECO:0000256" key="6">
    <source>
        <dbReference type="RuleBase" id="RU003345"/>
    </source>
</evidence>
<evidence type="ECO:0000259" key="8">
    <source>
        <dbReference type="Pfam" id="PF00171"/>
    </source>
</evidence>
<evidence type="ECO:0000256" key="3">
    <source>
        <dbReference type="ARBA" id="ARBA00024226"/>
    </source>
</evidence>
<dbReference type="InterPro" id="IPR029510">
    <property type="entry name" value="Ald_DH_CS_GLU"/>
</dbReference>
<dbReference type="CDD" id="cd07098">
    <property type="entry name" value="ALDH_F15-22"/>
    <property type="match status" value="1"/>
</dbReference>
<dbReference type="InterPro" id="IPR015590">
    <property type="entry name" value="Aldehyde_DH_dom"/>
</dbReference>
<dbReference type="EMBL" id="JAZHXI010000008">
    <property type="protein sequence ID" value="KAL2069159.1"/>
    <property type="molecule type" value="Genomic_DNA"/>
</dbReference>
<name>A0ABR4CGR9_9HELO</name>
<feature type="domain" description="Aldehyde dehydrogenase" evidence="8">
    <location>
        <begin position="88"/>
        <end position="561"/>
    </location>
</feature>
<gene>
    <name evidence="9" type="ORF">VTL71DRAFT_15497</name>
</gene>
<organism evidence="9 10">
    <name type="scientific">Oculimacula yallundae</name>
    <dbReference type="NCBI Taxonomy" id="86028"/>
    <lineage>
        <taxon>Eukaryota</taxon>
        <taxon>Fungi</taxon>
        <taxon>Dikarya</taxon>
        <taxon>Ascomycota</taxon>
        <taxon>Pezizomycotina</taxon>
        <taxon>Leotiomycetes</taxon>
        <taxon>Helotiales</taxon>
        <taxon>Ploettnerulaceae</taxon>
        <taxon>Oculimacula</taxon>
    </lineage>
</organism>
<evidence type="ECO:0000256" key="5">
    <source>
        <dbReference type="PROSITE-ProRule" id="PRU10007"/>
    </source>
</evidence>
<dbReference type="Gene3D" id="3.40.309.10">
    <property type="entry name" value="Aldehyde Dehydrogenase, Chain A, domain 2"/>
    <property type="match status" value="1"/>
</dbReference>
<evidence type="ECO:0000313" key="9">
    <source>
        <dbReference type="EMBL" id="KAL2069159.1"/>
    </source>
</evidence>
<evidence type="ECO:0000256" key="4">
    <source>
        <dbReference type="ARBA" id="ARBA00049194"/>
    </source>
</evidence>
<dbReference type="PROSITE" id="PS00687">
    <property type="entry name" value="ALDEHYDE_DEHYDR_GLU"/>
    <property type="match status" value="1"/>
</dbReference>
<sequence>MATAKWGAMEDVPVQREGFYLDELTDDEVWRYLVACVTVALAFVAVWMYYGIKFFTWFTGEEIIKYEIAIPNPPGDGRVMENPSIKASGSTAIQCYAPATGEFLGLVNPTTPEGIDRAIEKAQTAQENWKDTTFSQRRQVLRCLLQYILNNQEEICRVACLDSGKTMIDATLGEILVTVEKLRWTLRHGEKALKPSSRPTNLLMMYKKNKVIYEPLGVVAALVSWNYPFHNLLGPMISAIFAGNGIVVKASENTAWSSNYFGLIVKGALAVCGHNANLVQVVTTWPQTANYLTSHPSISHVTFIGSRPVAKLVAASAAKSLTPVVAELGGKDAAIVLDTAVKDLPRIVEILLRGTFQAAGQNCIGIERIIATPQVYDKLVMALEPRIKALRVGSALDAPKDSQVDVGAMVSDVSFSRLEKLVSSAVADGAKLLVGGERFNHPVHHSGHYFQPTLLVNVTPSMAIANEECFGPICVVMKAKDAEQACDFANAPDFGLGASVFGTPGIDVEAVVKHLKTGMVAVNDFAVYYAVQLPFGGQRGSGYGRFAGEEGLRGLCNLKAVCEDRFFWAGIKTAIPAQVRYPVPDTKKGYEFTRAVVEVGYGVGPWQKVKGLQRMWRNS</sequence>
<proteinExistence type="inferred from homology"/>
<dbReference type="InterPro" id="IPR016163">
    <property type="entry name" value="Ald_DH_C"/>
</dbReference>
<comment type="caution">
    <text evidence="9">The sequence shown here is derived from an EMBL/GenBank/DDBJ whole genome shotgun (WGS) entry which is preliminary data.</text>
</comment>
<dbReference type="EC" id="1.2.1.3" evidence="3"/>
<dbReference type="Proteomes" id="UP001595075">
    <property type="component" value="Unassembled WGS sequence"/>
</dbReference>
<evidence type="ECO:0000313" key="10">
    <source>
        <dbReference type="Proteomes" id="UP001595075"/>
    </source>
</evidence>
<reference evidence="9 10" key="1">
    <citation type="journal article" date="2024" name="Commun. Biol.">
        <title>Comparative genomic analysis of thermophilic fungi reveals convergent evolutionary adaptations and gene losses.</title>
        <authorList>
            <person name="Steindorff A.S."/>
            <person name="Aguilar-Pontes M.V."/>
            <person name="Robinson A.J."/>
            <person name="Andreopoulos B."/>
            <person name="LaButti K."/>
            <person name="Kuo A."/>
            <person name="Mondo S."/>
            <person name="Riley R."/>
            <person name="Otillar R."/>
            <person name="Haridas S."/>
            <person name="Lipzen A."/>
            <person name="Grimwood J."/>
            <person name="Schmutz J."/>
            <person name="Clum A."/>
            <person name="Reid I.D."/>
            <person name="Moisan M.C."/>
            <person name="Butler G."/>
            <person name="Nguyen T.T.M."/>
            <person name="Dewar K."/>
            <person name="Conant G."/>
            <person name="Drula E."/>
            <person name="Henrissat B."/>
            <person name="Hansel C."/>
            <person name="Singer S."/>
            <person name="Hutchinson M.I."/>
            <person name="de Vries R.P."/>
            <person name="Natvig D.O."/>
            <person name="Powell A.J."/>
            <person name="Tsang A."/>
            <person name="Grigoriev I.V."/>
        </authorList>
    </citation>
    <scope>NUCLEOTIDE SEQUENCE [LARGE SCALE GENOMIC DNA]</scope>
    <source>
        <strain evidence="9 10">CBS 494.80</strain>
    </source>
</reference>
<comment type="catalytic activity">
    <reaction evidence="4">
        <text>an aldehyde + NAD(+) + H2O = a carboxylate + NADH + 2 H(+)</text>
        <dbReference type="Rhea" id="RHEA:16185"/>
        <dbReference type="ChEBI" id="CHEBI:15377"/>
        <dbReference type="ChEBI" id="CHEBI:15378"/>
        <dbReference type="ChEBI" id="CHEBI:17478"/>
        <dbReference type="ChEBI" id="CHEBI:29067"/>
        <dbReference type="ChEBI" id="CHEBI:57540"/>
        <dbReference type="ChEBI" id="CHEBI:57945"/>
        <dbReference type="EC" id="1.2.1.3"/>
    </reaction>
</comment>
<evidence type="ECO:0000256" key="7">
    <source>
        <dbReference type="SAM" id="Phobius"/>
    </source>
</evidence>
<evidence type="ECO:0000256" key="2">
    <source>
        <dbReference type="ARBA" id="ARBA00023002"/>
    </source>
</evidence>
<keyword evidence="10" id="KW-1185">Reference proteome</keyword>
<dbReference type="InterPro" id="IPR016162">
    <property type="entry name" value="Ald_DH_N"/>
</dbReference>
<dbReference type="PANTHER" id="PTHR11699">
    <property type="entry name" value="ALDEHYDE DEHYDROGENASE-RELATED"/>
    <property type="match status" value="1"/>
</dbReference>
<keyword evidence="2 6" id="KW-0560">Oxidoreductase</keyword>
<dbReference type="PROSITE" id="PS00070">
    <property type="entry name" value="ALDEHYDE_DEHYDR_CYS"/>
    <property type="match status" value="1"/>
</dbReference>
<comment type="similarity">
    <text evidence="1 6">Belongs to the aldehyde dehydrogenase family.</text>
</comment>
<keyword evidence="7" id="KW-0812">Transmembrane</keyword>
<keyword evidence="7" id="KW-1133">Transmembrane helix</keyword>